<dbReference type="AlphaFoldDB" id="A0AAN9TPD1"/>
<evidence type="ECO:0000256" key="1">
    <source>
        <dbReference type="SAM" id="MobiDB-lite"/>
    </source>
</evidence>
<proteinExistence type="predicted"/>
<reference evidence="2 3" key="1">
    <citation type="submission" date="2024-03" db="EMBL/GenBank/DDBJ databases">
        <title>Adaptation during the transition from Ophiocordyceps entomopathogen to insect associate is accompanied by gene loss and intensified selection.</title>
        <authorList>
            <person name="Ward C.M."/>
            <person name="Onetto C.A."/>
            <person name="Borneman A.R."/>
        </authorList>
    </citation>
    <scope>NUCLEOTIDE SEQUENCE [LARGE SCALE GENOMIC DNA]</scope>
    <source>
        <strain evidence="2">AWRI1</strain>
        <tissue evidence="2">Single Adult Female</tissue>
    </source>
</reference>
<evidence type="ECO:0000313" key="3">
    <source>
        <dbReference type="Proteomes" id="UP001367676"/>
    </source>
</evidence>
<name>A0AAN9TPD1_9HEMI</name>
<comment type="caution">
    <text evidence="2">The sequence shown here is derived from an EMBL/GenBank/DDBJ whole genome shotgun (WGS) entry which is preliminary data.</text>
</comment>
<dbReference type="Proteomes" id="UP001367676">
    <property type="component" value="Unassembled WGS sequence"/>
</dbReference>
<keyword evidence="3" id="KW-1185">Reference proteome</keyword>
<gene>
    <name evidence="2" type="ORF">V9T40_008026</name>
</gene>
<evidence type="ECO:0000313" key="2">
    <source>
        <dbReference type="EMBL" id="KAK7602437.1"/>
    </source>
</evidence>
<dbReference type="EMBL" id="JBBCAQ010000008">
    <property type="protein sequence ID" value="KAK7602437.1"/>
    <property type="molecule type" value="Genomic_DNA"/>
</dbReference>
<feature type="region of interest" description="Disordered" evidence="1">
    <location>
        <begin position="85"/>
        <end position="112"/>
    </location>
</feature>
<protein>
    <submittedName>
        <fullName evidence="2">Uncharacterized protein</fullName>
    </submittedName>
</protein>
<organism evidence="2 3">
    <name type="scientific">Parthenolecanium corni</name>
    <dbReference type="NCBI Taxonomy" id="536013"/>
    <lineage>
        <taxon>Eukaryota</taxon>
        <taxon>Metazoa</taxon>
        <taxon>Ecdysozoa</taxon>
        <taxon>Arthropoda</taxon>
        <taxon>Hexapoda</taxon>
        <taxon>Insecta</taxon>
        <taxon>Pterygota</taxon>
        <taxon>Neoptera</taxon>
        <taxon>Paraneoptera</taxon>
        <taxon>Hemiptera</taxon>
        <taxon>Sternorrhyncha</taxon>
        <taxon>Coccoidea</taxon>
        <taxon>Coccidae</taxon>
        <taxon>Parthenolecanium</taxon>
    </lineage>
</organism>
<accession>A0AAN9TPD1</accession>
<sequence>MSGPSEKIMSCPSEIVQFYDDVIIIIPTYIKEYRDQDCINHTYVNDVIIHTYNIGYTDDDVIILTYNIGSADVGMLIRHKDVQVPPDAKTAPLGQKRKQGRPSKATKTLLVQ</sequence>